<keyword evidence="2" id="KW-0547">Nucleotide-binding</keyword>
<dbReference type="Pfam" id="PF00005">
    <property type="entry name" value="ABC_tran"/>
    <property type="match status" value="1"/>
</dbReference>
<dbReference type="InterPro" id="IPR027417">
    <property type="entry name" value="P-loop_NTPase"/>
</dbReference>
<dbReference type="PROSITE" id="PS50893">
    <property type="entry name" value="ABC_TRANSPORTER_2"/>
    <property type="match status" value="1"/>
</dbReference>
<reference evidence="5" key="1">
    <citation type="submission" date="2019-08" db="EMBL/GenBank/DDBJ databases">
        <authorList>
            <person name="Kucharzyk K."/>
            <person name="Murdoch R.W."/>
            <person name="Higgins S."/>
            <person name="Loffler F."/>
        </authorList>
    </citation>
    <scope>NUCLEOTIDE SEQUENCE</scope>
</reference>
<evidence type="ECO:0000313" key="5">
    <source>
        <dbReference type="EMBL" id="MPM36395.1"/>
    </source>
</evidence>
<dbReference type="InterPro" id="IPR003593">
    <property type="entry name" value="AAA+_ATPase"/>
</dbReference>
<sequence>MIKVVELKDLTLGYNKVLFSGINATAHEGELIAIIGPNGMGKSTLLKSISSIIGVMGGEISLFAKSVDSYSHKEIASVLSLVPSNSPRTGNLSLFDMISAGTYNRTGWMGNLNDAERQNVLAVIEKVGLERYVYSDSSKLSDGEFQRAAIARSLVQQSKIILLDEPTAFLDIENKSLIIKLLKSIARNEGKSVIFSTHDLPLAIQMCDKIWVMGYGGFFEGTPNELIEEGVFDTMFKDSSLRFDKKLLTLL</sequence>
<comment type="caution">
    <text evidence="5">The sequence shown here is derived from an EMBL/GenBank/DDBJ whole genome shotgun (WGS) entry which is preliminary data.</text>
</comment>
<dbReference type="SUPFAM" id="SSF52540">
    <property type="entry name" value="P-loop containing nucleoside triphosphate hydrolases"/>
    <property type="match status" value="1"/>
</dbReference>
<accession>A0A644Z669</accession>
<dbReference type="CDD" id="cd03214">
    <property type="entry name" value="ABC_Iron-Siderophores_B12_Hemin"/>
    <property type="match status" value="1"/>
</dbReference>
<dbReference type="EMBL" id="VSSQ01007594">
    <property type="protein sequence ID" value="MPM36395.1"/>
    <property type="molecule type" value="Genomic_DNA"/>
</dbReference>
<dbReference type="InterPro" id="IPR003439">
    <property type="entry name" value="ABC_transporter-like_ATP-bd"/>
</dbReference>
<dbReference type="InterPro" id="IPR050153">
    <property type="entry name" value="Metal_Ion_Import_ABC"/>
</dbReference>
<dbReference type="SMART" id="SM00382">
    <property type="entry name" value="AAA"/>
    <property type="match status" value="1"/>
</dbReference>
<dbReference type="PANTHER" id="PTHR42734">
    <property type="entry name" value="METAL TRANSPORT SYSTEM ATP-BINDING PROTEIN TM_0124-RELATED"/>
    <property type="match status" value="1"/>
</dbReference>
<dbReference type="GO" id="GO:0016887">
    <property type="term" value="F:ATP hydrolysis activity"/>
    <property type="evidence" value="ECO:0007669"/>
    <property type="project" value="InterPro"/>
</dbReference>
<evidence type="ECO:0000256" key="3">
    <source>
        <dbReference type="ARBA" id="ARBA00022840"/>
    </source>
</evidence>
<dbReference type="Gene3D" id="3.40.50.300">
    <property type="entry name" value="P-loop containing nucleotide triphosphate hydrolases"/>
    <property type="match status" value="1"/>
</dbReference>
<dbReference type="AlphaFoldDB" id="A0A644Z669"/>
<keyword evidence="3 5" id="KW-0067">ATP-binding</keyword>
<protein>
    <submittedName>
        <fullName evidence="5">Fe(3+) dicitrate transport ATP-binding protein FecE</fullName>
    </submittedName>
</protein>
<name>A0A644Z669_9ZZZZ</name>
<evidence type="ECO:0000259" key="4">
    <source>
        <dbReference type="PROSITE" id="PS50893"/>
    </source>
</evidence>
<keyword evidence="1" id="KW-0813">Transport</keyword>
<evidence type="ECO:0000256" key="1">
    <source>
        <dbReference type="ARBA" id="ARBA00022448"/>
    </source>
</evidence>
<organism evidence="5">
    <name type="scientific">bioreactor metagenome</name>
    <dbReference type="NCBI Taxonomy" id="1076179"/>
    <lineage>
        <taxon>unclassified sequences</taxon>
        <taxon>metagenomes</taxon>
        <taxon>ecological metagenomes</taxon>
    </lineage>
</organism>
<evidence type="ECO:0000256" key="2">
    <source>
        <dbReference type="ARBA" id="ARBA00022741"/>
    </source>
</evidence>
<proteinExistence type="predicted"/>
<gene>
    <name evidence="5" type="primary">fecE_9</name>
    <name evidence="5" type="ORF">SDC9_82991</name>
</gene>
<feature type="domain" description="ABC transporter" evidence="4">
    <location>
        <begin position="2"/>
        <end position="240"/>
    </location>
</feature>
<dbReference type="GO" id="GO:0005524">
    <property type="term" value="F:ATP binding"/>
    <property type="evidence" value="ECO:0007669"/>
    <property type="project" value="UniProtKB-KW"/>
</dbReference>